<evidence type="ECO:0000259" key="2">
    <source>
        <dbReference type="Pfam" id="PF03756"/>
    </source>
</evidence>
<dbReference type="EMBL" id="BONU01000071">
    <property type="protein sequence ID" value="GIG76689.1"/>
    <property type="molecule type" value="Genomic_DNA"/>
</dbReference>
<feature type="region of interest" description="Disordered" evidence="1">
    <location>
        <begin position="344"/>
        <end position="366"/>
    </location>
</feature>
<dbReference type="InterPro" id="IPR036850">
    <property type="entry name" value="NDK-like_dom_sf"/>
</dbReference>
<gene>
    <name evidence="3" type="ORF">Pfl04_50930</name>
</gene>
<dbReference type="AlphaFoldDB" id="A0A8J3LZN2"/>
<name>A0A8J3LZN2_9ACTN</name>
<dbReference type="InterPro" id="IPR005509">
    <property type="entry name" value="AfsA_hotdog_dom"/>
</dbReference>
<protein>
    <recommendedName>
        <fullName evidence="2">A-factor biosynthesis hotdog domain-containing protein</fullName>
    </recommendedName>
</protein>
<reference evidence="3" key="1">
    <citation type="submission" date="2021-01" db="EMBL/GenBank/DDBJ databases">
        <title>Whole genome shotgun sequence of Planosporangium flavigriseum NBRC 105377.</title>
        <authorList>
            <person name="Komaki H."/>
            <person name="Tamura T."/>
        </authorList>
    </citation>
    <scope>NUCLEOTIDE SEQUENCE</scope>
    <source>
        <strain evidence="3">NBRC 105377</strain>
    </source>
</reference>
<dbReference type="Gene3D" id="3.30.70.141">
    <property type="entry name" value="Nucleoside diphosphate kinase-like domain"/>
    <property type="match status" value="1"/>
</dbReference>
<comment type="caution">
    <text evidence="3">The sequence shown here is derived from an EMBL/GenBank/DDBJ whole genome shotgun (WGS) entry which is preliminary data.</text>
</comment>
<dbReference type="RefSeq" id="WP_168077052.1">
    <property type="nucleotide sequence ID" value="NZ_BAAAQJ010000007.1"/>
</dbReference>
<accession>A0A8J3LZN2</accession>
<evidence type="ECO:0000313" key="4">
    <source>
        <dbReference type="Proteomes" id="UP000653674"/>
    </source>
</evidence>
<keyword evidence="4" id="KW-1185">Reference proteome</keyword>
<evidence type="ECO:0000313" key="3">
    <source>
        <dbReference type="EMBL" id="GIG76689.1"/>
    </source>
</evidence>
<dbReference type="Proteomes" id="UP000653674">
    <property type="component" value="Unassembled WGS sequence"/>
</dbReference>
<proteinExistence type="predicted"/>
<feature type="domain" description="A-factor biosynthesis hotdog" evidence="2">
    <location>
        <begin position="372"/>
        <end position="507"/>
    </location>
</feature>
<feature type="domain" description="A-factor biosynthesis hotdog" evidence="2">
    <location>
        <begin position="549"/>
        <end position="674"/>
    </location>
</feature>
<dbReference type="Pfam" id="PF03756">
    <property type="entry name" value="AfsA"/>
    <property type="match status" value="2"/>
</dbReference>
<organism evidence="3 4">
    <name type="scientific">Planosporangium flavigriseum</name>
    <dbReference type="NCBI Taxonomy" id="373681"/>
    <lineage>
        <taxon>Bacteria</taxon>
        <taxon>Bacillati</taxon>
        <taxon>Actinomycetota</taxon>
        <taxon>Actinomycetes</taxon>
        <taxon>Micromonosporales</taxon>
        <taxon>Micromonosporaceae</taxon>
        <taxon>Planosporangium</taxon>
    </lineage>
</organism>
<evidence type="ECO:0000256" key="1">
    <source>
        <dbReference type="SAM" id="MobiDB-lite"/>
    </source>
</evidence>
<sequence length="684" mass="73825">MTRTVKTTEIVDPSVRLGAEHAPPLLESLSVIPGKRALFAVDSYFRDSWEDLCELPPDAIEYILRHHAVLLLKPDAVVGRRLSAALGWLGEQGTVVAAEPVRLDRHTTRVMWQYQWNVASRDRRDLADLIVRGGDSLLLIVAMPPGDRPATVRLSGAKGPAEPARRQPWHLRHRLGNDNFLLNFVHTADEPADLVRELGVLFDAPQRRKLYRQLRRGADATAAAQSLVARLYERTPARDLSLAGFVERMYQRLAGRTGPAVRTLASALEAMEAGLNADWRGLCDLAGVAGVPLDAWDRIVLGTHLMVASESGTVPILAGVPGSEWDRRSEPAILPPGWLPCRPRAARTGHDRGGGEPAPPALRYDQPVPRGLIHKEGIEEVLVTDSAQVDSGTFALAAELPQTHCYLSDLPAGPARFDLMAVLELCRQAFYVVVHRHLGVPFDRAFLLGRLGVDLAPQLPFADQPGRLRVETAFELRRLIESPRPGLVAGLTFTAPDGRPVGTGTMSGSWSGPAEYGALRSAVRAAHGLGARVGPPPAVRAPLLPAASVGRTAQRNVVLAGRTEGDGEGAQDNAFDLALDLAYRGMFDHDHDHLPGMLLMEAARQAAIWTVARTTGSLAGALTPTRLHASFPAMAEVDLPVRCTASISDRSEQDATGVMVSMRQRGATVCRVSTAVAAPRGGRL</sequence>
<dbReference type="SUPFAM" id="SSF54919">
    <property type="entry name" value="Nucleoside diphosphate kinase, NDK"/>
    <property type="match status" value="1"/>
</dbReference>